<reference evidence="2" key="1">
    <citation type="journal article" date="2021" name="Proc. Natl. Acad. Sci. U.S.A.">
        <title>A Catalog of Tens of Thousands of Viruses from Human Metagenomes Reveals Hidden Associations with Chronic Diseases.</title>
        <authorList>
            <person name="Tisza M.J."/>
            <person name="Buck C.B."/>
        </authorList>
    </citation>
    <scope>NUCLEOTIDE SEQUENCE</scope>
    <source>
        <strain evidence="2">CtnPP24</strain>
    </source>
</reference>
<keyword evidence="1" id="KW-0812">Transmembrane</keyword>
<keyword evidence="1" id="KW-0472">Membrane</keyword>
<name>A0A8S5TYX9_9CAUD</name>
<feature type="transmembrane region" description="Helical" evidence="1">
    <location>
        <begin position="12"/>
        <end position="29"/>
    </location>
</feature>
<protein>
    <submittedName>
        <fullName evidence="2">Uncharacterized protein</fullName>
    </submittedName>
</protein>
<organism evidence="2">
    <name type="scientific">Siphoviridae sp. ctnPP24</name>
    <dbReference type="NCBI Taxonomy" id="2825662"/>
    <lineage>
        <taxon>Viruses</taxon>
        <taxon>Duplodnaviria</taxon>
        <taxon>Heunggongvirae</taxon>
        <taxon>Uroviricota</taxon>
        <taxon>Caudoviricetes</taxon>
    </lineage>
</organism>
<accession>A0A8S5TYX9</accession>
<keyword evidence="1" id="KW-1133">Transmembrane helix</keyword>
<evidence type="ECO:0000256" key="1">
    <source>
        <dbReference type="SAM" id="Phobius"/>
    </source>
</evidence>
<dbReference type="EMBL" id="BK015962">
    <property type="protein sequence ID" value="DAF87413.1"/>
    <property type="molecule type" value="Genomic_DNA"/>
</dbReference>
<proteinExistence type="predicted"/>
<sequence>MRYAAFVSLTPIFPHIFLDFWFIILYNIYRPREKEVCYEAVRYLS</sequence>
<evidence type="ECO:0000313" key="2">
    <source>
        <dbReference type="EMBL" id="DAF87413.1"/>
    </source>
</evidence>